<sequence>MADDRTTFLLTADDIPTHWVNIAADLPGDPPPPPLSPRTGQPAGPEDLAAIFPMALIEQEVSAEASIAIPDAVRDAYQLWRPTPMRRARRLEQALNTPARIYYKYEGGSPAGSHKPNSAVPQAYANKEAGITRLATETGAGQWGSSLAFACSLFGLECEVWMVGSSYDQKPYRRSMIQTWGGTVHRSPSDRTEAGRANASHPTGSLGIAISEAVEVAAQREDTNYALGSVLNHVLLHQTVIGIEAIAQMEMAGDRPDVVIGCVGGGSNFGGIAFPFLREKLRGDRDVRFVAAEPAACPTLTRGVYRYDFGDTAGLTPLMPMYTLGHDFVPAPVHAGGLRYHGDSPLVSALVRAGLVEARAYRQNETFEAAVRFARTEGVIPAPEPAHAIRAAIEEAEAAREAGEKRVILFNLCGHGHFDLAAYDAYLAGTLEDPEFSDADMQDALTRLPEAPLLA</sequence>
<evidence type="ECO:0000256" key="8">
    <source>
        <dbReference type="ARBA" id="ARBA00022898"/>
    </source>
</evidence>
<evidence type="ECO:0000256" key="10">
    <source>
        <dbReference type="ARBA" id="ARBA00023239"/>
    </source>
</evidence>
<dbReference type="InterPro" id="IPR006316">
    <property type="entry name" value="Trp_synth_b-like"/>
</dbReference>
<comment type="cofactor">
    <cofactor evidence="1 12">
        <name>pyridoxal 5'-phosphate</name>
        <dbReference type="ChEBI" id="CHEBI:597326"/>
    </cofactor>
</comment>
<dbReference type="InterPro" id="IPR001926">
    <property type="entry name" value="TrpB-like_PALP"/>
</dbReference>
<evidence type="ECO:0000256" key="13">
    <source>
        <dbReference type="SAM" id="MobiDB-lite"/>
    </source>
</evidence>
<dbReference type="AlphaFoldDB" id="A0A5B8UBQ4"/>
<evidence type="ECO:0000256" key="5">
    <source>
        <dbReference type="ARBA" id="ARBA00011270"/>
    </source>
</evidence>
<feature type="modified residue" description="N6-(pyridoxal phosphate)lysine" evidence="12">
    <location>
        <position position="115"/>
    </location>
</feature>
<evidence type="ECO:0000259" key="14">
    <source>
        <dbReference type="Pfam" id="PF00291"/>
    </source>
</evidence>
<dbReference type="Gene3D" id="3.40.50.1100">
    <property type="match status" value="2"/>
</dbReference>
<keyword evidence="10 12" id="KW-0456">Lyase</keyword>
<evidence type="ECO:0000256" key="12">
    <source>
        <dbReference type="HAMAP-Rule" id="MF_00133"/>
    </source>
</evidence>
<name>A0A5B8UBQ4_9ACTN</name>
<dbReference type="HAMAP" id="MF_00133">
    <property type="entry name" value="Trp_synth_beta"/>
    <property type="match status" value="1"/>
</dbReference>
<dbReference type="GO" id="GO:0030170">
    <property type="term" value="F:pyridoxal phosphate binding"/>
    <property type="evidence" value="ECO:0007669"/>
    <property type="project" value="InterPro"/>
</dbReference>
<evidence type="ECO:0000256" key="4">
    <source>
        <dbReference type="ARBA" id="ARBA00009982"/>
    </source>
</evidence>
<dbReference type="InterPro" id="IPR023026">
    <property type="entry name" value="Trp_synth_beta/beta-like"/>
</dbReference>
<reference evidence="15 16" key="1">
    <citation type="journal article" date="2018" name="J. Microbiol.">
        <title>Baekduia soli gen. nov., sp. nov., a novel bacterium isolated from the soil of Baekdu Mountain and proposal of a novel family name, Baekduiaceae fam. nov.</title>
        <authorList>
            <person name="An D.S."/>
            <person name="Siddiqi M.Z."/>
            <person name="Kim K.H."/>
            <person name="Yu H.S."/>
            <person name="Im W.T."/>
        </authorList>
    </citation>
    <scope>NUCLEOTIDE SEQUENCE [LARGE SCALE GENOMIC DNA]</scope>
    <source>
        <strain evidence="15 16">BR7-21</strain>
    </source>
</reference>
<evidence type="ECO:0000256" key="6">
    <source>
        <dbReference type="ARBA" id="ARBA00022605"/>
    </source>
</evidence>
<evidence type="ECO:0000256" key="7">
    <source>
        <dbReference type="ARBA" id="ARBA00022822"/>
    </source>
</evidence>
<dbReference type="Proteomes" id="UP000321805">
    <property type="component" value="Chromosome"/>
</dbReference>
<comment type="similarity">
    <text evidence="4 12">Belongs to the TrpB family.</text>
</comment>
<dbReference type="EC" id="4.2.1.20" evidence="12"/>
<comment type="function">
    <text evidence="2 12">The beta subunit is responsible for the synthesis of L-tryptophan from indole and L-serine.</text>
</comment>
<evidence type="ECO:0000313" key="15">
    <source>
        <dbReference type="EMBL" id="QEC50485.1"/>
    </source>
</evidence>
<dbReference type="PANTHER" id="PTHR48077:SF6">
    <property type="entry name" value="TRYPTOPHAN SYNTHASE"/>
    <property type="match status" value="1"/>
</dbReference>
<dbReference type="NCBIfam" id="NF009057">
    <property type="entry name" value="PRK12391.1"/>
    <property type="match status" value="1"/>
</dbReference>
<dbReference type="UniPathway" id="UPA00035">
    <property type="reaction ID" value="UER00044"/>
</dbReference>
<evidence type="ECO:0000256" key="3">
    <source>
        <dbReference type="ARBA" id="ARBA00004733"/>
    </source>
</evidence>
<dbReference type="GO" id="GO:0005737">
    <property type="term" value="C:cytoplasm"/>
    <property type="evidence" value="ECO:0007669"/>
    <property type="project" value="TreeGrafter"/>
</dbReference>
<evidence type="ECO:0000256" key="11">
    <source>
        <dbReference type="ARBA" id="ARBA00049047"/>
    </source>
</evidence>
<evidence type="ECO:0000256" key="9">
    <source>
        <dbReference type="ARBA" id="ARBA00023141"/>
    </source>
</evidence>
<dbReference type="GO" id="GO:0004834">
    <property type="term" value="F:tryptophan synthase activity"/>
    <property type="evidence" value="ECO:0007669"/>
    <property type="project" value="UniProtKB-UniRule"/>
</dbReference>
<comment type="catalytic activity">
    <reaction evidence="11 12">
        <text>(1S,2R)-1-C-(indol-3-yl)glycerol 3-phosphate + L-serine = D-glyceraldehyde 3-phosphate + L-tryptophan + H2O</text>
        <dbReference type="Rhea" id="RHEA:10532"/>
        <dbReference type="ChEBI" id="CHEBI:15377"/>
        <dbReference type="ChEBI" id="CHEBI:33384"/>
        <dbReference type="ChEBI" id="CHEBI:57912"/>
        <dbReference type="ChEBI" id="CHEBI:58866"/>
        <dbReference type="ChEBI" id="CHEBI:59776"/>
        <dbReference type="EC" id="4.2.1.20"/>
    </reaction>
</comment>
<dbReference type="InterPro" id="IPR036052">
    <property type="entry name" value="TrpB-like_PALP_sf"/>
</dbReference>
<dbReference type="SUPFAM" id="SSF53686">
    <property type="entry name" value="Tryptophan synthase beta subunit-like PLP-dependent enzymes"/>
    <property type="match status" value="1"/>
</dbReference>
<dbReference type="EMBL" id="CP042430">
    <property type="protein sequence ID" value="QEC50485.1"/>
    <property type="molecule type" value="Genomic_DNA"/>
</dbReference>
<proteinExistence type="inferred from homology"/>
<accession>A0A5B8UBQ4</accession>
<comment type="pathway">
    <text evidence="3 12">Amino-acid biosynthesis; L-tryptophan biosynthesis; L-tryptophan from chorismate: step 5/5.</text>
</comment>
<comment type="subunit">
    <text evidence="5 12">Tetramer of two alpha and two beta chains.</text>
</comment>
<keyword evidence="9 12" id="KW-0057">Aromatic amino acid biosynthesis</keyword>
<feature type="domain" description="Tryptophan synthase beta chain-like PALP" evidence="14">
    <location>
        <begin position="79"/>
        <end position="414"/>
    </location>
</feature>
<protein>
    <recommendedName>
        <fullName evidence="12">Tryptophan synthase beta chain</fullName>
        <ecNumber evidence="12">4.2.1.20</ecNumber>
    </recommendedName>
</protein>
<feature type="region of interest" description="Disordered" evidence="13">
    <location>
        <begin position="25"/>
        <end position="44"/>
    </location>
</feature>
<evidence type="ECO:0000256" key="1">
    <source>
        <dbReference type="ARBA" id="ARBA00001933"/>
    </source>
</evidence>
<dbReference type="Pfam" id="PF00291">
    <property type="entry name" value="PALP"/>
    <property type="match status" value="1"/>
</dbReference>
<dbReference type="RefSeq" id="WP_146923163.1">
    <property type="nucleotide sequence ID" value="NZ_CP042430.1"/>
</dbReference>
<evidence type="ECO:0000256" key="2">
    <source>
        <dbReference type="ARBA" id="ARBA00002786"/>
    </source>
</evidence>
<dbReference type="PANTHER" id="PTHR48077">
    <property type="entry name" value="TRYPTOPHAN SYNTHASE-RELATED"/>
    <property type="match status" value="1"/>
</dbReference>
<dbReference type="NCBIfam" id="TIGR01415">
    <property type="entry name" value="trpB_rel"/>
    <property type="match status" value="1"/>
</dbReference>
<keyword evidence="16" id="KW-1185">Reference proteome</keyword>
<feature type="region of interest" description="Disordered" evidence="13">
    <location>
        <begin position="182"/>
        <end position="202"/>
    </location>
</feature>
<dbReference type="PIRSF" id="PIRSF500824">
    <property type="entry name" value="TrpB_prok"/>
    <property type="match status" value="1"/>
</dbReference>
<dbReference type="OrthoDB" id="9766131at2"/>
<dbReference type="GO" id="GO:0052684">
    <property type="term" value="F:L-serine hydro-lyase (adding indole, L-tryptophan-forming) activity"/>
    <property type="evidence" value="ECO:0007669"/>
    <property type="project" value="TreeGrafter"/>
</dbReference>
<keyword evidence="6 12" id="KW-0028">Amino-acid biosynthesis</keyword>
<organism evidence="15 16">
    <name type="scientific">Baekduia soli</name>
    <dbReference type="NCBI Taxonomy" id="496014"/>
    <lineage>
        <taxon>Bacteria</taxon>
        <taxon>Bacillati</taxon>
        <taxon>Actinomycetota</taxon>
        <taxon>Thermoleophilia</taxon>
        <taxon>Solirubrobacterales</taxon>
        <taxon>Baekduiaceae</taxon>
        <taxon>Baekduia</taxon>
    </lineage>
</organism>
<keyword evidence="8 12" id="KW-0663">Pyridoxal phosphate</keyword>
<dbReference type="PIRSF" id="PIRSF001413">
    <property type="entry name" value="Trp_syn_beta"/>
    <property type="match status" value="1"/>
</dbReference>
<keyword evidence="7 12" id="KW-0822">Tryptophan biosynthesis</keyword>
<dbReference type="KEGG" id="bsol:FSW04_24830"/>
<evidence type="ECO:0000313" key="16">
    <source>
        <dbReference type="Proteomes" id="UP000321805"/>
    </source>
</evidence>
<gene>
    <name evidence="12" type="primary">trpB</name>
    <name evidence="15" type="ORF">FSW04_24830</name>
</gene>